<keyword evidence="2" id="KW-1185">Reference proteome</keyword>
<proteinExistence type="predicted"/>
<evidence type="ECO:0000313" key="2">
    <source>
        <dbReference type="Proteomes" id="UP000320747"/>
    </source>
</evidence>
<protein>
    <recommendedName>
        <fullName evidence="3">Asparagine synthetase domain-containing protein</fullName>
    </recommendedName>
</protein>
<comment type="caution">
    <text evidence="1">The sequence shown here is derived from an EMBL/GenBank/DDBJ whole genome shotgun (WGS) entry which is preliminary data.</text>
</comment>
<accession>A0ABY3DXP9</accession>
<gene>
    <name evidence="1" type="ORF">FPH17_11770</name>
</gene>
<evidence type="ECO:0008006" key="3">
    <source>
        <dbReference type="Google" id="ProtNLM"/>
    </source>
</evidence>
<dbReference type="InterPro" id="IPR014729">
    <property type="entry name" value="Rossmann-like_a/b/a_fold"/>
</dbReference>
<dbReference type="Proteomes" id="UP000320747">
    <property type="component" value="Unassembled WGS sequence"/>
</dbReference>
<dbReference type="RefSeq" id="WP_154880776.1">
    <property type="nucleotide sequence ID" value="NZ_JAADJX010000001.1"/>
</dbReference>
<sequence>MESKDTPFSGGFVLAEQDFGTIGHFDKAQLPNGLWWWSDHFVPEEQATLDSGDYLVIRGHWAVASTECASDHSAERLLHLAQQSIDAFEDELDFICGRYVIVLHVGGTTWLYNDAIGNRTVYYSSESAVAASHLHLLNSIAPHELISESLSDAVVADYQWAADLTPYKSLKHLLPNHKLEWEAGSSSRFYPRRPNPFLNWSAEAKYVEIERVWRAAQRQYFERYSNVAFSISGGLDSRLALAMAKPYWSQIVGYTYGLERREGSKAQRTSFYGRVMENDDSIAHQIHAACELKNHVFIDLEALESVDFKLSELLRQNTVGFHGNRLVASYRKLFEGDWLNARGNAIELSRNGNADMAFGALASKCQADFPVDVTTRLKALGFDSQLHGYGRYKLAYWEFRHGKWLGEIHNELDAAFDTWVPGGIRRLVDLMSAFDEREVRNGLVVRDLIERNAPELNRYPVNSQKTLYQEWRDLKQEQLTNDSGRSPLSAKVVNSAGKEVCDVEIRKSFRMPAAELRRGNRMLVHLRSVKVGGTLCFRVHQPYANPSAKQYMDLAVLVNGERMFSIDGAEYSGPINFSIDNLVPGDRVDLEETFLKDLPGSDSWARATRMGVSAIKFYRQKPTGERSIRHDLPK</sequence>
<organism evidence="1 2">
    <name type="scientific">Corynebacterium godavarianum</name>
    <dbReference type="NCBI Taxonomy" id="2054421"/>
    <lineage>
        <taxon>Bacteria</taxon>
        <taxon>Bacillati</taxon>
        <taxon>Actinomycetota</taxon>
        <taxon>Actinomycetes</taxon>
        <taxon>Mycobacteriales</taxon>
        <taxon>Corynebacteriaceae</taxon>
        <taxon>Corynebacterium</taxon>
    </lineage>
</organism>
<reference evidence="1 2" key="1">
    <citation type="submission" date="2019-07" db="EMBL/GenBank/DDBJ databases">
        <title>Draft genome of Corynebacterium godavarianum and other related strains.</title>
        <authorList>
            <person name="Bernier A.-M."/>
            <person name="Bernard K."/>
        </authorList>
    </citation>
    <scope>NUCLEOTIDE SEQUENCE [LARGE SCALE GENOMIC DNA]</scope>
    <source>
        <strain evidence="1 2">LMG 29598</strain>
    </source>
</reference>
<name>A0ABY3DXP9_9CORY</name>
<dbReference type="Gene3D" id="3.40.50.620">
    <property type="entry name" value="HUPs"/>
    <property type="match status" value="1"/>
</dbReference>
<dbReference type="EMBL" id="VMHH01000021">
    <property type="protein sequence ID" value="TSJ69914.1"/>
    <property type="molecule type" value="Genomic_DNA"/>
</dbReference>
<evidence type="ECO:0000313" key="1">
    <source>
        <dbReference type="EMBL" id="TSJ69914.1"/>
    </source>
</evidence>
<dbReference type="SUPFAM" id="SSF52402">
    <property type="entry name" value="Adenine nucleotide alpha hydrolases-like"/>
    <property type="match status" value="1"/>
</dbReference>